<evidence type="ECO:0000259" key="4">
    <source>
        <dbReference type="Pfam" id="PF05572"/>
    </source>
</evidence>
<evidence type="ECO:0000313" key="6">
    <source>
        <dbReference type="Proteomes" id="UP001530293"/>
    </source>
</evidence>
<reference evidence="5 6" key="1">
    <citation type="submission" date="2024-10" db="EMBL/GenBank/DDBJ databases">
        <title>Updated reference genomes for cyclostephanoid diatoms.</title>
        <authorList>
            <person name="Roberts W.R."/>
            <person name="Alverson A.J."/>
        </authorList>
    </citation>
    <scope>NUCLEOTIDE SEQUENCE [LARGE SCALE GENOMIC DNA]</scope>
    <source>
        <strain evidence="5 6">AJA232-27</strain>
    </source>
</reference>
<evidence type="ECO:0000256" key="1">
    <source>
        <dbReference type="ARBA" id="ARBA00008721"/>
    </source>
</evidence>
<feature type="region of interest" description="Disordered" evidence="2">
    <location>
        <begin position="492"/>
        <end position="587"/>
    </location>
</feature>
<comment type="similarity">
    <text evidence="1">Belongs to the peptidase M43B family.</text>
</comment>
<evidence type="ECO:0000313" key="5">
    <source>
        <dbReference type="EMBL" id="KAL3760736.1"/>
    </source>
</evidence>
<dbReference type="PRINTS" id="PR01217">
    <property type="entry name" value="PRICHEXTENSN"/>
</dbReference>
<feature type="compositionally biased region" description="Low complexity" evidence="2">
    <location>
        <begin position="547"/>
        <end position="564"/>
    </location>
</feature>
<name>A0ABD3MD69_9STRA</name>
<dbReference type="SUPFAM" id="SSF55486">
    <property type="entry name" value="Metalloproteases ('zincins'), catalytic domain"/>
    <property type="match status" value="1"/>
</dbReference>
<keyword evidence="3" id="KW-0732">Signal</keyword>
<feature type="domain" description="Peptidase M43 pregnancy-associated plasma-A" evidence="4">
    <location>
        <begin position="284"/>
        <end position="340"/>
    </location>
</feature>
<dbReference type="EMBL" id="JALLBG020000172">
    <property type="protein sequence ID" value="KAL3760736.1"/>
    <property type="molecule type" value="Genomic_DNA"/>
</dbReference>
<feature type="compositionally biased region" description="Low complexity" evidence="2">
    <location>
        <begin position="572"/>
        <end position="587"/>
    </location>
</feature>
<proteinExistence type="inferred from homology"/>
<evidence type="ECO:0000256" key="2">
    <source>
        <dbReference type="SAM" id="MobiDB-lite"/>
    </source>
</evidence>
<accession>A0ABD3MD69</accession>
<sequence length="587" mass="63757">MRLINIIRCQLLLCISAAVVNGDGGGESLLHLRQLGKKDPVHHDCGSPEPTEDDKARADANMIKTFGKIGDDMSTQDLSAVVKGVAARNKADGMIMAVGEDAIASNENVGDAIDIDEAADLWSRNLQLSPTYSLVDLPIVYHVLTGQYIPKSNSTLNAIRPSATAKQLAFMTEQTNKLYNIYDKVSKQSVQWASFVHNQTIYHNNYIFANDCGNLSDYTSIVTKTPEWQFKLHAIICESTRWNGIAWFPNAFNVTDVKHNVVRLEYRALACYNDKKEFLCDQTNGKNVSHTRWWKTRSLTLAHEFGHLFGLAHTHSGGCSGSGDGVADTPYENDDYIDSCPGLLPYDKDRDLMNDSTKANVNIGDATTCGNAAGVCNMGGTNTCAACCKDSSPSSLDCVQYKDGISISQDEVTFPKCCVETTPGDTCPTLPGVDPKNNMMSYIPDNCRFEATPGQMARMIAQVKQEKDYIYCNYANVLDVAKCGTNPPCASTATSPNCKPPTPTSKPTTPKPVTPTRPPTRTPTSKPKTSKPTTPKPVTPTRPPTRTPTSTATTSKPTTAKPVTPTLPPTRTPTTTPTTSKPTIKPV</sequence>
<protein>
    <recommendedName>
        <fullName evidence="4">Peptidase M43 pregnancy-associated plasma-A domain-containing protein</fullName>
    </recommendedName>
</protein>
<feature type="compositionally biased region" description="Low complexity" evidence="2">
    <location>
        <begin position="522"/>
        <end position="533"/>
    </location>
</feature>
<evidence type="ECO:0000256" key="3">
    <source>
        <dbReference type="SAM" id="SignalP"/>
    </source>
</evidence>
<organism evidence="5 6">
    <name type="scientific">Discostella pseudostelligera</name>
    <dbReference type="NCBI Taxonomy" id="259834"/>
    <lineage>
        <taxon>Eukaryota</taxon>
        <taxon>Sar</taxon>
        <taxon>Stramenopiles</taxon>
        <taxon>Ochrophyta</taxon>
        <taxon>Bacillariophyta</taxon>
        <taxon>Coscinodiscophyceae</taxon>
        <taxon>Thalassiosirophycidae</taxon>
        <taxon>Stephanodiscales</taxon>
        <taxon>Stephanodiscaceae</taxon>
        <taxon>Discostella</taxon>
    </lineage>
</organism>
<feature type="signal peptide" evidence="3">
    <location>
        <begin position="1"/>
        <end position="22"/>
    </location>
</feature>
<gene>
    <name evidence="5" type="ORF">ACHAWU_003644</name>
</gene>
<feature type="compositionally biased region" description="Pro residues" evidence="2">
    <location>
        <begin position="534"/>
        <end position="546"/>
    </location>
</feature>
<dbReference type="AlphaFoldDB" id="A0ABD3MD69"/>
<dbReference type="InterPro" id="IPR024079">
    <property type="entry name" value="MetalloPept_cat_dom_sf"/>
</dbReference>
<dbReference type="Pfam" id="PF05572">
    <property type="entry name" value="Peptidase_M43"/>
    <property type="match status" value="1"/>
</dbReference>
<comment type="caution">
    <text evidence="5">The sequence shown here is derived from an EMBL/GenBank/DDBJ whole genome shotgun (WGS) entry which is preliminary data.</text>
</comment>
<keyword evidence="6" id="KW-1185">Reference proteome</keyword>
<dbReference type="Proteomes" id="UP001530293">
    <property type="component" value="Unassembled WGS sequence"/>
</dbReference>
<dbReference type="InterPro" id="IPR008754">
    <property type="entry name" value="Peptidase_M43"/>
</dbReference>
<feature type="compositionally biased region" description="Pro residues" evidence="2">
    <location>
        <begin position="498"/>
        <end position="521"/>
    </location>
</feature>
<feature type="chain" id="PRO_5044870579" description="Peptidase M43 pregnancy-associated plasma-A domain-containing protein" evidence="3">
    <location>
        <begin position="23"/>
        <end position="587"/>
    </location>
</feature>
<dbReference type="Gene3D" id="3.40.390.10">
    <property type="entry name" value="Collagenase (Catalytic Domain)"/>
    <property type="match status" value="1"/>
</dbReference>